<reference evidence="2 3" key="1">
    <citation type="journal article" date="2018" name="Nat. Ecol. Evol.">
        <title>Genomic signatures of mitonuclear coevolution across populations of Tigriopus californicus.</title>
        <authorList>
            <person name="Barreto F.S."/>
            <person name="Watson E.T."/>
            <person name="Lima T.G."/>
            <person name="Willett C.S."/>
            <person name="Edmands S."/>
            <person name="Li W."/>
            <person name="Burton R.S."/>
        </authorList>
    </citation>
    <scope>NUCLEOTIDE SEQUENCE [LARGE SCALE GENOMIC DNA]</scope>
    <source>
        <strain evidence="2 3">San Diego</strain>
    </source>
</reference>
<dbReference type="Proteomes" id="UP000318571">
    <property type="component" value="Chromosome 6"/>
</dbReference>
<sequence length="687" mass="74012">MHVKYTKTLLLLLVPYSMLSKSFQFVHSSKTTLTTLIRHSDLSLSAWWVKMSTKTMWSLALFSLFFPNVVFTAIPSLSPASISNGLGGKLGLDTDSQPIASLDTLQDAKENLVEDITSPLTNPLGALNPVGAPIIGNAGLPTLPTGPVPNRLNIFGTPTNSLGVIANSGAAIGLSALKINSILLAPLVGLGAQLSAPIIKIKSKVAAPFVFKGVLLSKPFLKTGAAIVAPTVKLAGLATDQFQEFTEPLEDGIKEALRPLTDAARPFTNAVRPISQAANLAVGNENILQDQIENVDLQTELETISQEVEVITEEVGNAFQRANVFNGQLNSQFNSHVNKELNTELNSELNVQVRSARNRRSAHYQEYPLINFDDYSNTIPEVQDFGEDNSRFGENFQGQVFHSFESTESNSHQHRTNEFVENQDTVLANSFGQDATSEVKDDEIVDATESSFHGTSSSESEVEVVESESSVMNSESEVVQTEGLETMESSLVESEGLETMESSLVESEGLETMESSLVESEGLETMESSLVESEGLETMESSLVETESSVIETSKQSESNIVTLENDETLTDMSNTQSEMKDAQEEANSKSKFLSSSIGISFSTSASSNLSSQKSVSRSSSSSSKSSQDDEGILLVSESHGLPESEVDGTAMITEEASLVVDGANNPFLCLRLKDLSNPNLFNISGQ</sequence>
<gene>
    <name evidence="2" type="ORF">TCAL_09900</name>
</gene>
<evidence type="ECO:0000313" key="2">
    <source>
        <dbReference type="EMBL" id="TRY79119.1"/>
    </source>
</evidence>
<dbReference type="AlphaFoldDB" id="A0A553PN60"/>
<comment type="caution">
    <text evidence="2">The sequence shown here is derived from an EMBL/GenBank/DDBJ whole genome shotgun (WGS) entry which is preliminary data.</text>
</comment>
<evidence type="ECO:0000256" key="1">
    <source>
        <dbReference type="SAM" id="MobiDB-lite"/>
    </source>
</evidence>
<feature type="region of interest" description="Disordered" evidence="1">
    <location>
        <begin position="546"/>
        <end position="569"/>
    </location>
</feature>
<feature type="region of interest" description="Disordered" evidence="1">
    <location>
        <begin position="448"/>
        <end position="483"/>
    </location>
</feature>
<feature type="region of interest" description="Disordered" evidence="1">
    <location>
        <begin position="611"/>
        <end position="631"/>
    </location>
</feature>
<organism evidence="2 3">
    <name type="scientific">Tigriopus californicus</name>
    <name type="common">Marine copepod</name>
    <dbReference type="NCBI Taxonomy" id="6832"/>
    <lineage>
        <taxon>Eukaryota</taxon>
        <taxon>Metazoa</taxon>
        <taxon>Ecdysozoa</taxon>
        <taxon>Arthropoda</taxon>
        <taxon>Crustacea</taxon>
        <taxon>Multicrustacea</taxon>
        <taxon>Hexanauplia</taxon>
        <taxon>Copepoda</taxon>
        <taxon>Harpacticoida</taxon>
        <taxon>Harpacticidae</taxon>
        <taxon>Tigriopus</taxon>
    </lineage>
</organism>
<feature type="compositionally biased region" description="Low complexity" evidence="1">
    <location>
        <begin position="449"/>
        <end position="459"/>
    </location>
</feature>
<accession>A0A553PN60</accession>
<name>A0A553PN60_TIGCA</name>
<protein>
    <submittedName>
        <fullName evidence="2">Uncharacterized protein</fullName>
    </submittedName>
</protein>
<feature type="compositionally biased region" description="Low complexity" evidence="1">
    <location>
        <begin position="611"/>
        <end position="626"/>
    </location>
</feature>
<dbReference type="EMBL" id="VCGU01000002">
    <property type="protein sequence ID" value="TRY79119.1"/>
    <property type="molecule type" value="Genomic_DNA"/>
</dbReference>
<feature type="compositionally biased region" description="Polar residues" evidence="1">
    <location>
        <begin position="546"/>
        <end position="563"/>
    </location>
</feature>
<proteinExistence type="predicted"/>
<evidence type="ECO:0000313" key="3">
    <source>
        <dbReference type="Proteomes" id="UP000318571"/>
    </source>
</evidence>
<feature type="compositionally biased region" description="Low complexity" evidence="1">
    <location>
        <begin position="467"/>
        <end position="479"/>
    </location>
</feature>
<keyword evidence="3" id="KW-1185">Reference proteome</keyword>